<protein>
    <submittedName>
        <fullName evidence="2">Collagen-like protein 7</fullName>
    </submittedName>
</protein>
<dbReference type="SUPFAM" id="SSF57302">
    <property type="entry name" value="Snake toxin-like"/>
    <property type="match status" value="1"/>
</dbReference>
<accession>A0AAV4JR25</accession>
<feature type="non-terminal residue" evidence="2">
    <location>
        <position position="1"/>
    </location>
</feature>
<name>A0AAV4JR25_9GAST</name>
<feature type="compositionally biased region" description="Basic and acidic residues" evidence="1">
    <location>
        <begin position="254"/>
        <end position="362"/>
    </location>
</feature>
<keyword evidence="2" id="KW-0176">Collagen</keyword>
<evidence type="ECO:0000256" key="1">
    <source>
        <dbReference type="SAM" id="MobiDB-lite"/>
    </source>
</evidence>
<sequence length="1417" mass="157697">EYQKAEACVTRFSYKCDSSRMGRVGWMWRSVSRSAQRTCEQQQRVSICDDQMDPDHAKCDLRKAKKCSVKQYRTFINPFIRKSKKCRYLSKNMECIQTYTRNCNGTKMPKMFMLDPDQVEDIQKKLRCQEEEMDNTFGCRSGCMIDSAQECLATFQKSMTDNMWGLMSSKTCGMINDMRFCVGKHTQRCRIKEKRGVLRAVDKLLERFPKHHEACVDVATCTADFDALVRQIEGLRTDDDADYPDEVYGSSSETEDKDKKQNTKDKDKKPDTADKDKKPDTGDKDKKPDTGDKDKKPDTGDKDKKPDTGDKDKKPETGDKDKKPETGDKDKKPDTGDKDDMTSDKDDENKKDKYDDDKDKRPAGPSLEALCNRIRILWNTCVKPGFKLLPSEKASTAMAMYKSIWAAVEEKCQDTTQLTCYMCKNRNETSECEMETQVCPHSKKACLFKQSVVGDEIRYSAYCANPRSCYNDGDGNTQKSCCYGDLCNTASDVSLTPITQEPETCKFEYALKCALDFTMSYISTDDISCRRTTQRLSCVQRFGQTCTSEAGKSLVQATNSVFLELASTRCVVDSQPGDCFSLAIFSMQSILSNAYVSDGNTPCVGLQETEASVAQTIANGNCTEAGRISLEASMAFVRNIVGPHCEPGSCEAVSWADVISGDGTCSGQIFKGIKYIYKGYSEMAKSDSDCGLLTSYVEEARNLLGNCKMVAFLKSKLEQLESRVQQRCGQAISASLPPVCVGTCQTDVVIQYVRNLRTVFDNTTDSNAICINLMQAQRVYNVYTKECTSVQQKDVVKFVKLSLRSEIESCDENESSFDFDLELKRDIYYEAVECQVDFQSEVAAAFKEGSQERMCKAVQDLEGCQYELPNVFENFIMGQTSDLLALIDSTGLCDGNIGGQNTSAPRQKRAACDIDLLATLVQQLLIPPNIATSSFESRDLFCQETASSYDQAKSIKEACGNTLNFFQLTLFNLMKTTVDKNNEQLCPPLRFEEEGCNLNLINSCFKDFFIVLKYANIGTQSVCRQARFSLDCMTRFTETCKSAQQNKAKAIRAVAVRMVKDVVVNKCPGLVQYLFCNGDLSEVSAGCQLKKAQQCAAESRPELSERFTEGYCESKQEKVDCAKQNLQGCTDQQITSVTLPAAQLDSICGISNTSLGGVCRSDPPCPLDEIKACFNNSDECASQSNTIKCIGRLNANYPRCLQSMGSDIEKLFYLQYRKADLTRCGLSINFTPNSVSKSLCVTEALNTINSLLSGATATADQVLANTITAVTGCLSGKDTSINLDVGALEKSLMYLNETLTNDNGTCSYSKAVACVGKKINSLIFVKLLNIDERNRFCRLYSEDKVGDCLKKHLASCPENRKTWFDSVNTRVDKAIDDLGVCKPPQTCIVSEAFACINKFGTVISQFDRSQDKVALCT</sequence>
<dbReference type="Proteomes" id="UP000762676">
    <property type="component" value="Unassembled WGS sequence"/>
</dbReference>
<comment type="caution">
    <text evidence="2">The sequence shown here is derived from an EMBL/GenBank/DDBJ whole genome shotgun (WGS) entry which is preliminary data.</text>
</comment>
<proteinExistence type="predicted"/>
<dbReference type="InterPro" id="IPR045860">
    <property type="entry name" value="Snake_toxin-like_sf"/>
</dbReference>
<dbReference type="GO" id="GO:0005581">
    <property type="term" value="C:collagen trimer"/>
    <property type="evidence" value="ECO:0007669"/>
    <property type="project" value="UniProtKB-KW"/>
</dbReference>
<reference evidence="2 3" key="1">
    <citation type="journal article" date="2021" name="Elife">
        <title>Chloroplast acquisition without the gene transfer in kleptoplastic sea slugs, Plakobranchus ocellatus.</title>
        <authorList>
            <person name="Maeda T."/>
            <person name="Takahashi S."/>
            <person name="Yoshida T."/>
            <person name="Shimamura S."/>
            <person name="Takaki Y."/>
            <person name="Nagai Y."/>
            <person name="Toyoda A."/>
            <person name="Suzuki Y."/>
            <person name="Arimoto A."/>
            <person name="Ishii H."/>
            <person name="Satoh N."/>
            <person name="Nishiyama T."/>
            <person name="Hasebe M."/>
            <person name="Maruyama T."/>
            <person name="Minagawa J."/>
            <person name="Obokata J."/>
            <person name="Shigenobu S."/>
        </authorList>
    </citation>
    <scope>NUCLEOTIDE SEQUENCE [LARGE SCALE GENOMIC DNA]</scope>
</reference>
<evidence type="ECO:0000313" key="3">
    <source>
        <dbReference type="Proteomes" id="UP000762676"/>
    </source>
</evidence>
<dbReference type="EMBL" id="BMAT01010317">
    <property type="protein sequence ID" value="GFS24200.1"/>
    <property type="molecule type" value="Genomic_DNA"/>
</dbReference>
<organism evidence="2 3">
    <name type="scientific">Elysia marginata</name>
    <dbReference type="NCBI Taxonomy" id="1093978"/>
    <lineage>
        <taxon>Eukaryota</taxon>
        <taxon>Metazoa</taxon>
        <taxon>Spiralia</taxon>
        <taxon>Lophotrochozoa</taxon>
        <taxon>Mollusca</taxon>
        <taxon>Gastropoda</taxon>
        <taxon>Heterobranchia</taxon>
        <taxon>Euthyneura</taxon>
        <taxon>Panpulmonata</taxon>
        <taxon>Sacoglossa</taxon>
        <taxon>Placobranchoidea</taxon>
        <taxon>Plakobranchidae</taxon>
        <taxon>Elysia</taxon>
    </lineage>
</organism>
<evidence type="ECO:0000313" key="2">
    <source>
        <dbReference type="EMBL" id="GFS24200.1"/>
    </source>
</evidence>
<keyword evidence="3" id="KW-1185">Reference proteome</keyword>
<feature type="region of interest" description="Disordered" evidence="1">
    <location>
        <begin position="239"/>
        <end position="365"/>
    </location>
</feature>
<gene>
    <name evidence="2" type="ORF">ElyMa_005152100</name>
</gene>